<keyword evidence="12" id="KW-0472">Membrane</keyword>
<dbReference type="PROSITE" id="PS00107">
    <property type="entry name" value="PROTEIN_KINASE_ATP"/>
    <property type="match status" value="1"/>
</dbReference>
<keyword evidence="7" id="KW-0732">Signal</keyword>
<keyword evidence="9" id="KW-0418">Kinase</keyword>
<evidence type="ECO:0000256" key="16">
    <source>
        <dbReference type="ARBA" id="ARBA00047899"/>
    </source>
</evidence>
<dbReference type="InterPro" id="IPR011009">
    <property type="entry name" value="Kinase-like_dom_sf"/>
</dbReference>
<evidence type="ECO:0000256" key="14">
    <source>
        <dbReference type="ARBA" id="ARBA00023170"/>
    </source>
</evidence>
<keyword evidence="3" id="KW-0723">Serine/threonine-protein kinase</keyword>
<evidence type="ECO:0000256" key="15">
    <source>
        <dbReference type="ARBA" id="ARBA00023180"/>
    </source>
</evidence>
<dbReference type="PROSITE" id="PS50011">
    <property type="entry name" value="PROTEIN_KINASE_DOM"/>
    <property type="match status" value="1"/>
</dbReference>
<keyword evidence="4" id="KW-0245">EGF-like domain</keyword>
<proteinExistence type="predicted"/>
<dbReference type="SUPFAM" id="SSF56112">
    <property type="entry name" value="Protein kinase-like (PK-like)"/>
    <property type="match status" value="1"/>
</dbReference>
<reference evidence="21" key="1">
    <citation type="submission" date="2018-10" db="EMBL/GenBank/DDBJ databases">
        <title>Population genomic analysis revealed the cold adaptation of white poplar.</title>
        <authorList>
            <person name="Liu Y.-J."/>
        </authorList>
    </citation>
    <scope>NUCLEOTIDE SEQUENCE [LARGE SCALE GENOMIC DNA]</scope>
    <source>
        <strain evidence="21">PAL-ZL1</strain>
    </source>
</reference>
<evidence type="ECO:0000313" key="21">
    <source>
        <dbReference type="EMBL" id="TKR91044.1"/>
    </source>
</evidence>
<evidence type="ECO:0000256" key="17">
    <source>
        <dbReference type="ARBA" id="ARBA00048679"/>
    </source>
</evidence>
<evidence type="ECO:0000256" key="10">
    <source>
        <dbReference type="ARBA" id="ARBA00022840"/>
    </source>
</evidence>
<comment type="caution">
    <text evidence="21">The sequence shown here is derived from an EMBL/GenBank/DDBJ whole genome shotgun (WGS) entry which is preliminary data.</text>
</comment>
<keyword evidence="5" id="KW-0808">Transferase</keyword>
<gene>
    <name evidence="21" type="ORF">D5086_0000227620</name>
</gene>
<keyword evidence="15" id="KW-0325">Glycoprotein</keyword>
<evidence type="ECO:0000256" key="6">
    <source>
        <dbReference type="ARBA" id="ARBA00022692"/>
    </source>
</evidence>
<dbReference type="InterPro" id="IPR017441">
    <property type="entry name" value="Protein_kinase_ATP_BS"/>
</dbReference>
<evidence type="ECO:0000256" key="4">
    <source>
        <dbReference type="ARBA" id="ARBA00022536"/>
    </source>
</evidence>
<feature type="region of interest" description="Disordered" evidence="19">
    <location>
        <begin position="247"/>
        <end position="272"/>
    </location>
</feature>
<evidence type="ECO:0000256" key="12">
    <source>
        <dbReference type="ARBA" id="ARBA00023136"/>
    </source>
</evidence>
<organism evidence="21">
    <name type="scientific">Populus alba</name>
    <name type="common">White poplar</name>
    <dbReference type="NCBI Taxonomy" id="43335"/>
    <lineage>
        <taxon>Eukaryota</taxon>
        <taxon>Viridiplantae</taxon>
        <taxon>Streptophyta</taxon>
        <taxon>Embryophyta</taxon>
        <taxon>Tracheophyta</taxon>
        <taxon>Spermatophyta</taxon>
        <taxon>Magnoliopsida</taxon>
        <taxon>eudicotyledons</taxon>
        <taxon>Gunneridae</taxon>
        <taxon>Pentapetalae</taxon>
        <taxon>rosids</taxon>
        <taxon>fabids</taxon>
        <taxon>Malpighiales</taxon>
        <taxon>Salicaceae</taxon>
        <taxon>Saliceae</taxon>
        <taxon>Populus</taxon>
    </lineage>
</organism>
<comment type="subcellular location">
    <subcellularLocation>
        <location evidence="1">Membrane</location>
        <topology evidence="1">Single-pass type I membrane protein</topology>
    </subcellularLocation>
</comment>
<name>A0A4U5P6A4_POPAL</name>
<dbReference type="InterPro" id="IPR045874">
    <property type="entry name" value="LRK10/LRL21-25-like"/>
</dbReference>
<dbReference type="InterPro" id="IPR001245">
    <property type="entry name" value="Ser-Thr/Tyr_kinase_cat_dom"/>
</dbReference>
<keyword evidence="10 18" id="KW-0067">ATP-binding</keyword>
<dbReference type="GO" id="GO:0004674">
    <property type="term" value="F:protein serine/threonine kinase activity"/>
    <property type="evidence" value="ECO:0007669"/>
    <property type="project" value="UniProtKB-KW"/>
</dbReference>
<evidence type="ECO:0000256" key="3">
    <source>
        <dbReference type="ARBA" id="ARBA00022527"/>
    </source>
</evidence>
<evidence type="ECO:0000256" key="9">
    <source>
        <dbReference type="ARBA" id="ARBA00022777"/>
    </source>
</evidence>
<dbReference type="GO" id="GO:0005524">
    <property type="term" value="F:ATP binding"/>
    <property type="evidence" value="ECO:0007669"/>
    <property type="project" value="UniProtKB-UniRule"/>
</dbReference>
<feature type="domain" description="Protein kinase" evidence="20">
    <location>
        <begin position="122"/>
        <end position="283"/>
    </location>
</feature>
<dbReference type="STRING" id="43335.A0A4U5P6A4"/>
<evidence type="ECO:0000256" key="7">
    <source>
        <dbReference type="ARBA" id="ARBA00022729"/>
    </source>
</evidence>
<dbReference type="AlphaFoldDB" id="A0A4U5P6A4"/>
<comment type="catalytic activity">
    <reaction evidence="16">
        <text>L-threonyl-[protein] + ATP = O-phospho-L-threonyl-[protein] + ADP + H(+)</text>
        <dbReference type="Rhea" id="RHEA:46608"/>
        <dbReference type="Rhea" id="RHEA-COMP:11060"/>
        <dbReference type="Rhea" id="RHEA-COMP:11605"/>
        <dbReference type="ChEBI" id="CHEBI:15378"/>
        <dbReference type="ChEBI" id="CHEBI:30013"/>
        <dbReference type="ChEBI" id="CHEBI:30616"/>
        <dbReference type="ChEBI" id="CHEBI:61977"/>
        <dbReference type="ChEBI" id="CHEBI:456216"/>
        <dbReference type="EC" id="2.7.11.1"/>
    </reaction>
</comment>
<dbReference type="FunFam" id="3.30.200.20:FF:000059">
    <property type="entry name" value="S-receptor-like serine/threonine-protein kinase"/>
    <property type="match status" value="1"/>
</dbReference>
<evidence type="ECO:0000259" key="20">
    <source>
        <dbReference type="PROSITE" id="PS50011"/>
    </source>
</evidence>
<dbReference type="Gene3D" id="3.30.200.20">
    <property type="entry name" value="Phosphorylase Kinase, domain 1"/>
    <property type="match status" value="1"/>
</dbReference>
<dbReference type="InterPro" id="IPR000719">
    <property type="entry name" value="Prot_kinase_dom"/>
</dbReference>
<evidence type="ECO:0000256" key="1">
    <source>
        <dbReference type="ARBA" id="ARBA00004479"/>
    </source>
</evidence>
<sequence>MKASDLMELCSLERMTLLSNKDYKNMSYKVIHSQLAYGFELSWHNSRCGSCAHGCYIDDSNRKLCIGTKFIFGSPIVIAFLIYKWRRRHLSAYDIVEEFLQTHNNLIPVVRYSYSEIKKMTGGFKEKLGEGGFGCVYKGKLRNGQSAAIKLLGKSKANGQDFINEVATIGRIHHTNVVQLVGFCAEGSKRALAIEIGDGSTEEEKKIVKKMIIVRLWCTQMNPMNRPAMNEVVEMLEGDIESLQLPPRPVLNLDEKPMNTSGESSSMSDYSTESVSLIENAYN</sequence>
<dbReference type="PANTHER" id="PTHR27009">
    <property type="entry name" value="RUST RESISTANCE KINASE LR10-RELATED"/>
    <property type="match status" value="1"/>
</dbReference>
<feature type="compositionally biased region" description="Low complexity" evidence="19">
    <location>
        <begin position="261"/>
        <end position="272"/>
    </location>
</feature>
<evidence type="ECO:0000256" key="8">
    <source>
        <dbReference type="ARBA" id="ARBA00022741"/>
    </source>
</evidence>
<keyword evidence="13" id="KW-1015">Disulfide bond</keyword>
<keyword evidence="8 18" id="KW-0547">Nucleotide-binding</keyword>
<dbReference type="EMBL" id="RCHU01000806">
    <property type="protein sequence ID" value="TKR91044.1"/>
    <property type="molecule type" value="Genomic_DNA"/>
</dbReference>
<dbReference type="EC" id="2.7.11.1" evidence="2"/>
<evidence type="ECO:0000256" key="18">
    <source>
        <dbReference type="PROSITE-ProRule" id="PRU10141"/>
    </source>
</evidence>
<evidence type="ECO:0000256" key="19">
    <source>
        <dbReference type="SAM" id="MobiDB-lite"/>
    </source>
</evidence>
<evidence type="ECO:0000256" key="5">
    <source>
        <dbReference type="ARBA" id="ARBA00022679"/>
    </source>
</evidence>
<keyword evidence="14" id="KW-0675">Receptor</keyword>
<feature type="binding site" evidence="18">
    <location>
        <position position="150"/>
    </location>
    <ligand>
        <name>ATP</name>
        <dbReference type="ChEBI" id="CHEBI:30616"/>
    </ligand>
</feature>
<dbReference type="Pfam" id="PF07714">
    <property type="entry name" value="PK_Tyr_Ser-Thr"/>
    <property type="match status" value="1"/>
</dbReference>
<dbReference type="GO" id="GO:0016020">
    <property type="term" value="C:membrane"/>
    <property type="evidence" value="ECO:0007669"/>
    <property type="project" value="UniProtKB-SubCell"/>
</dbReference>
<evidence type="ECO:0000256" key="13">
    <source>
        <dbReference type="ARBA" id="ARBA00023157"/>
    </source>
</evidence>
<keyword evidence="6" id="KW-0812">Transmembrane</keyword>
<keyword evidence="11" id="KW-1133">Transmembrane helix</keyword>
<evidence type="ECO:0000256" key="2">
    <source>
        <dbReference type="ARBA" id="ARBA00012513"/>
    </source>
</evidence>
<protein>
    <recommendedName>
        <fullName evidence="2">non-specific serine/threonine protein kinase</fullName>
        <ecNumber evidence="2">2.7.11.1</ecNumber>
    </recommendedName>
</protein>
<evidence type="ECO:0000256" key="11">
    <source>
        <dbReference type="ARBA" id="ARBA00022989"/>
    </source>
</evidence>
<accession>A0A4U5P6A4</accession>
<comment type="catalytic activity">
    <reaction evidence="17">
        <text>L-seryl-[protein] + ATP = O-phospho-L-seryl-[protein] + ADP + H(+)</text>
        <dbReference type="Rhea" id="RHEA:17989"/>
        <dbReference type="Rhea" id="RHEA-COMP:9863"/>
        <dbReference type="Rhea" id="RHEA-COMP:11604"/>
        <dbReference type="ChEBI" id="CHEBI:15378"/>
        <dbReference type="ChEBI" id="CHEBI:29999"/>
        <dbReference type="ChEBI" id="CHEBI:30616"/>
        <dbReference type="ChEBI" id="CHEBI:83421"/>
        <dbReference type="ChEBI" id="CHEBI:456216"/>
        <dbReference type="EC" id="2.7.11.1"/>
    </reaction>
</comment>